<feature type="transmembrane region" description="Helical" evidence="5">
    <location>
        <begin position="341"/>
        <end position="358"/>
    </location>
</feature>
<feature type="domain" description="Sodium/calcium exchanger membrane region" evidence="6">
    <location>
        <begin position="241"/>
        <end position="383"/>
    </location>
</feature>
<protein>
    <submittedName>
        <fullName evidence="7">Ionic transporter y4hA</fullName>
    </submittedName>
</protein>
<evidence type="ECO:0000256" key="4">
    <source>
        <dbReference type="ARBA" id="ARBA00023136"/>
    </source>
</evidence>
<feature type="domain" description="Sodium/calcium exchanger membrane region" evidence="6">
    <location>
        <begin position="55"/>
        <end position="209"/>
    </location>
</feature>
<keyword evidence="3 5" id="KW-1133">Transmembrane helix</keyword>
<keyword evidence="4 5" id="KW-0472">Membrane</keyword>
<feature type="transmembrane region" description="Helical" evidence="5">
    <location>
        <begin position="123"/>
        <end position="144"/>
    </location>
</feature>
<feature type="transmembrane region" description="Helical" evidence="5">
    <location>
        <begin position="87"/>
        <end position="111"/>
    </location>
</feature>
<feature type="transmembrane region" description="Helical" evidence="5">
    <location>
        <begin position="365"/>
        <end position="384"/>
    </location>
</feature>
<name>A0ABT5IFM2_9CAUL</name>
<feature type="transmembrane region" description="Helical" evidence="5">
    <location>
        <begin position="29"/>
        <end position="48"/>
    </location>
</feature>
<evidence type="ECO:0000313" key="7">
    <source>
        <dbReference type="EMBL" id="MDC7694645.1"/>
    </source>
</evidence>
<dbReference type="Pfam" id="PF01699">
    <property type="entry name" value="Na_Ca_ex"/>
    <property type="match status" value="2"/>
</dbReference>
<evidence type="ECO:0000256" key="3">
    <source>
        <dbReference type="ARBA" id="ARBA00022989"/>
    </source>
</evidence>
<dbReference type="Proteomes" id="UP001216595">
    <property type="component" value="Unassembled WGS sequence"/>
</dbReference>
<evidence type="ECO:0000259" key="6">
    <source>
        <dbReference type="Pfam" id="PF01699"/>
    </source>
</evidence>
<evidence type="ECO:0000256" key="1">
    <source>
        <dbReference type="ARBA" id="ARBA00004141"/>
    </source>
</evidence>
<sequence>MPETPPESHKDTPTPSSAESAMLHTPAHAVLPLWTLVVPFLGMGAYLAHLSYLGLAGVIGAAVIMMGCVLAAVHHAEVVAHRVGEPFGTLVLAIAVTIIEVSLIVSLMLSGSGDTATLARDTVFAAIMIIMNGIVGICLLVGGVRHHEQRFVLKGVSSALCVLAAMASLSLVLPNFTSSVPGPFFSPSQLIFVAVVSLILYGAFVLVQTVRHRDYFLPSGEGDLKPDVHAEPPTLKETLIAFGVLIVALAGVVLLAKSLSPHIEKAVVGAGLPLAVVGVLIAALVLAPESLSAIKAARRNRLQTSLNLALGSALATIGLTIPAVAVLSVVMGWPLSLGLDTKSMVLLLLSFVVSIFSLGTGRTTVLQGVTHLVIFATYLFVTVVP</sequence>
<keyword evidence="8" id="KW-1185">Reference proteome</keyword>
<accession>A0ABT5IFM2</accession>
<dbReference type="PANTHER" id="PTHR37958">
    <property type="entry name" value="SODIUM-POTASSIUM/PROTON ANTIPORTER CHAA"/>
    <property type="match status" value="1"/>
</dbReference>
<feature type="transmembrane region" description="Helical" evidence="5">
    <location>
        <begin position="308"/>
        <end position="335"/>
    </location>
</feature>
<evidence type="ECO:0000256" key="2">
    <source>
        <dbReference type="ARBA" id="ARBA00022692"/>
    </source>
</evidence>
<proteinExistence type="predicted"/>
<dbReference type="PANTHER" id="PTHR37958:SF1">
    <property type="entry name" value="SODIUM-POTASSIUM_PROTON ANTIPORTER CHAA"/>
    <property type="match status" value="1"/>
</dbReference>
<feature type="transmembrane region" description="Helical" evidence="5">
    <location>
        <begin position="151"/>
        <end position="172"/>
    </location>
</feature>
<dbReference type="EMBL" id="JAQQKW010000005">
    <property type="protein sequence ID" value="MDC7694645.1"/>
    <property type="molecule type" value="Genomic_DNA"/>
</dbReference>
<feature type="transmembrane region" description="Helical" evidence="5">
    <location>
        <begin position="54"/>
        <end position="75"/>
    </location>
</feature>
<comment type="caution">
    <text evidence="7">The sequence shown here is derived from an EMBL/GenBank/DDBJ whole genome shotgun (WGS) entry which is preliminary data.</text>
</comment>
<dbReference type="RefSeq" id="WP_272741354.1">
    <property type="nucleotide sequence ID" value="NZ_JAQQKW010000005.1"/>
</dbReference>
<feature type="transmembrane region" description="Helical" evidence="5">
    <location>
        <begin position="239"/>
        <end position="260"/>
    </location>
</feature>
<feature type="transmembrane region" description="Helical" evidence="5">
    <location>
        <begin position="184"/>
        <end position="207"/>
    </location>
</feature>
<feature type="transmembrane region" description="Helical" evidence="5">
    <location>
        <begin position="266"/>
        <end position="287"/>
    </location>
</feature>
<gene>
    <name evidence="7" type="ORF">PQU94_10165</name>
</gene>
<dbReference type="InterPro" id="IPR004837">
    <property type="entry name" value="NaCa_Exmemb"/>
</dbReference>
<evidence type="ECO:0000313" key="8">
    <source>
        <dbReference type="Proteomes" id="UP001216595"/>
    </source>
</evidence>
<reference evidence="7 8" key="1">
    <citation type="submission" date="2023-01" db="EMBL/GenBank/DDBJ databases">
        <title>Novel species of the genus Asticcacaulis isolated from rivers.</title>
        <authorList>
            <person name="Lu H."/>
        </authorList>
    </citation>
    <scope>NUCLEOTIDE SEQUENCE [LARGE SCALE GENOMIC DNA]</scope>
    <source>
        <strain evidence="7 8">DXS10W</strain>
    </source>
</reference>
<dbReference type="InterPro" id="IPR052946">
    <property type="entry name" value="Alkaline_pH_Ca-Antiporter"/>
</dbReference>
<comment type="subcellular location">
    <subcellularLocation>
        <location evidence="1">Membrane</location>
        <topology evidence="1">Multi-pass membrane protein</topology>
    </subcellularLocation>
</comment>
<evidence type="ECO:0000256" key="5">
    <source>
        <dbReference type="SAM" id="Phobius"/>
    </source>
</evidence>
<organism evidence="7 8">
    <name type="scientific">Asticcacaulis currens</name>
    <dbReference type="NCBI Taxonomy" id="2984210"/>
    <lineage>
        <taxon>Bacteria</taxon>
        <taxon>Pseudomonadati</taxon>
        <taxon>Pseudomonadota</taxon>
        <taxon>Alphaproteobacteria</taxon>
        <taxon>Caulobacterales</taxon>
        <taxon>Caulobacteraceae</taxon>
        <taxon>Asticcacaulis</taxon>
    </lineage>
</organism>
<keyword evidence="2 5" id="KW-0812">Transmembrane</keyword>